<evidence type="ECO:0000313" key="1">
    <source>
        <dbReference type="EMBL" id="CAK76002.1"/>
    </source>
</evidence>
<accession>A0CYY5</accession>
<evidence type="ECO:0000313" key="2">
    <source>
        <dbReference type="Proteomes" id="UP000000600"/>
    </source>
</evidence>
<protein>
    <submittedName>
        <fullName evidence="1">Uncharacterized protein</fullName>
    </submittedName>
</protein>
<reference evidence="1 2" key="1">
    <citation type="journal article" date="2006" name="Nature">
        <title>Global trends of whole-genome duplications revealed by the ciliate Paramecium tetraurelia.</title>
        <authorList>
            <consortium name="Genoscope"/>
            <person name="Aury J.-M."/>
            <person name="Jaillon O."/>
            <person name="Duret L."/>
            <person name="Noel B."/>
            <person name="Jubin C."/>
            <person name="Porcel B.M."/>
            <person name="Segurens B."/>
            <person name="Daubin V."/>
            <person name="Anthouard V."/>
            <person name="Aiach N."/>
            <person name="Arnaiz O."/>
            <person name="Billaut A."/>
            <person name="Beisson J."/>
            <person name="Blanc I."/>
            <person name="Bouhouche K."/>
            <person name="Camara F."/>
            <person name="Duharcourt S."/>
            <person name="Guigo R."/>
            <person name="Gogendeau D."/>
            <person name="Katinka M."/>
            <person name="Keller A.-M."/>
            <person name="Kissmehl R."/>
            <person name="Klotz C."/>
            <person name="Koll F."/>
            <person name="Le Moue A."/>
            <person name="Lepere C."/>
            <person name="Malinsky S."/>
            <person name="Nowacki M."/>
            <person name="Nowak J.K."/>
            <person name="Plattner H."/>
            <person name="Poulain J."/>
            <person name="Ruiz F."/>
            <person name="Serrano V."/>
            <person name="Zagulski M."/>
            <person name="Dessen P."/>
            <person name="Betermier M."/>
            <person name="Weissenbach J."/>
            <person name="Scarpelli C."/>
            <person name="Schachter V."/>
            <person name="Sperling L."/>
            <person name="Meyer E."/>
            <person name="Cohen J."/>
            <person name="Wincker P."/>
        </authorList>
    </citation>
    <scope>NUCLEOTIDE SEQUENCE [LARGE SCALE GENOMIC DNA]</scope>
    <source>
        <strain evidence="1 2">Stock d4-2</strain>
    </source>
</reference>
<dbReference type="AlphaFoldDB" id="A0CYY5"/>
<dbReference type="RefSeq" id="XP_001443399.1">
    <property type="nucleotide sequence ID" value="XM_001443362.1"/>
</dbReference>
<dbReference type="InParanoid" id="A0CYY5"/>
<keyword evidence="2" id="KW-1185">Reference proteome</keyword>
<dbReference type="HOGENOM" id="CLU_2799460_0_0_1"/>
<dbReference type="EMBL" id="CT868219">
    <property type="protein sequence ID" value="CAK76002.1"/>
    <property type="molecule type" value="Genomic_DNA"/>
</dbReference>
<dbReference type="KEGG" id="ptm:GSPATT00011603001"/>
<dbReference type="GeneID" id="5029184"/>
<name>A0CYY5_PARTE</name>
<proteinExistence type="predicted"/>
<organism evidence="1 2">
    <name type="scientific">Paramecium tetraurelia</name>
    <dbReference type="NCBI Taxonomy" id="5888"/>
    <lineage>
        <taxon>Eukaryota</taxon>
        <taxon>Sar</taxon>
        <taxon>Alveolata</taxon>
        <taxon>Ciliophora</taxon>
        <taxon>Intramacronucleata</taxon>
        <taxon>Oligohymenophorea</taxon>
        <taxon>Peniculida</taxon>
        <taxon>Parameciidae</taxon>
        <taxon>Paramecium</taxon>
    </lineage>
</organism>
<sequence>MILDKQCDIEWFLLRSLIESKKNENQKEKLKEQSDISQKIIESFQKKDDIKEFDSEKKEKLLKIYFKK</sequence>
<gene>
    <name evidence="1" type="ORF">GSPATT00011603001</name>
</gene>
<dbReference type="Proteomes" id="UP000000600">
    <property type="component" value="Unassembled WGS sequence"/>
</dbReference>